<comment type="caution">
    <text evidence="1">The sequence shown here is derived from an EMBL/GenBank/DDBJ whole genome shotgun (WGS) entry which is preliminary data.</text>
</comment>
<evidence type="ECO:0000313" key="1">
    <source>
        <dbReference type="EMBL" id="KAI7961425.1"/>
    </source>
</evidence>
<gene>
    <name evidence="1" type="ORF">MJO28_001914</name>
</gene>
<sequence>LAPPPPYQLLLHPKSLVFSPPSHQHAILFIPFVTYHYLFPIDGNAGNKRKLYIDTVHSSLKNFIWATTTSQENCDPDKDPNSKDLSLLSPNQLSRAKDANLGPLKKFRRTALLDHLVVLPHWNLQFLDCFWNLLEYLTLKSNSSTMIRIPRYN</sequence>
<proteinExistence type="predicted"/>
<feature type="non-terminal residue" evidence="1">
    <location>
        <position position="1"/>
    </location>
</feature>
<evidence type="ECO:0000313" key="2">
    <source>
        <dbReference type="Proteomes" id="UP001060170"/>
    </source>
</evidence>
<dbReference type="Proteomes" id="UP001060170">
    <property type="component" value="Chromosome 2"/>
</dbReference>
<name>A0ACC0EUW1_9BASI</name>
<accession>A0ACC0EUW1</accession>
<protein>
    <submittedName>
        <fullName evidence="1">Uncharacterized protein</fullName>
    </submittedName>
</protein>
<reference evidence="2" key="2">
    <citation type="journal article" date="2018" name="Mol. Plant Microbe Interact.">
        <title>Genome sequence resources for the wheat stripe rust pathogen (Puccinia striiformis f. sp. tritici) and the barley stripe rust pathogen (Puccinia striiformis f. sp. hordei).</title>
        <authorList>
            <person name="Xia C."/>
            <person name="Wang M."/>
            <person name="Yin C."/>
            <person name="Cornejo O.E."/>
            <person name="Hulbert S.H."/>
            <person name="Chen X."/>
        </authorList>
    </citation>
    <scope>NUCLEOTIDE SEQUENCE [LARGE SCALE GENOMIC DNA]</scope>
    <source>
        <strain evidence="2">93-210</strain>
    </source>
</reference>
<organism evidence="1 2">
    <name type="scientific">Puccinia striiformis f. sp. tritici</name>
    <dbReference type="NCBI Taxonomy" id="168172"/>
    <lineage>
        <taxon>Eukaryota</taxon>
        <taxon>Fungi</taxon>
        <taxon>Dikarya</taxon>
        <taxon>Basidiomycota</taxon>
        <taxon>Pucciniomycotina</taxon>
        <taxon>Pucciniomycetes</taxon>
        <taxon>Pucciniales</taxon>
        <taxon>Pucciniaceae</taxon>
        <taxon>Puccinia</taxon>
    </lineage>
</organism>
<reference evidence="2" key="1">
    <citation type="journal article" date="2018" name="BMC Genomics">
        <title>Genomic insights into host adaptation between the wheat stripe rust pathogen (Puccinia striiformis f. sp. tritici) and the barley stripe rust pathogen (Puccinia striiformis f. sp. hordei).</title>
        <authorList>
            <person name="Xia C."/>
            <person name="Wang M."/>
            <person name="Yin C."/>
            <person name="Cornejo O.E."/>
            <person name="Hulbert S.H."/>
            <person name="Chen X."/>
        </authorList>
    </citation>
    <scope>NUCLEOTIDE SEQUENCE [LARGE SCALE GENOMIC DNA]</scope>
    <source>
        <strain evidence="2">93-210</strain>
    </source>
</reference>
<reference evidence="1 2" key="3">
    <citation type="journal article" date="2022" name="Microbiol. Spectr.">
        <title>Folding features and dynamics of 3D genome architecture in plant fungal pathogens.</title>
        <authorList>
            <person name="Xia C."/>
        </authorList>
    </citation>
    <scope>NUCLEOTIDE SEQUENCE [LARGE SCALE GENOMIC DNA]</scope>
    <source>
        <strain evidence="1 2">93-210</strain>
    </source>
</reference>
<keyword evidence="2" id="KW-1185">Reference proteome</keyword>
<dbReference type="EMBL" id="CM045866">
    <property type="protein sequence ID" value="KAI7961425.1"/>
    <property type="molecule type" value="Genomic_DNA"/>
</dbReference>